<sequence length="346" mass="39243">AFDEIQKTFWVREVFQEREDKGEFHCLVKELMLVDRELFFKMFRLMPTQFEKLLALVAPKITKANTRVGVISPAERLCVTLRYLATGDGYVSIAASYRIGHTTISRIVEETTCAIWDSLLKEGYLKVPQNANEWKQIADVFEKKWNFPNCVGAIDGKHVQIVAPPSSGSLFFNYKKMFSIVLLAVCNADYQFTLVDVGEAGRQSDGGVFANSNIGYCITKDIFPLPCPRALDTSGTVFPYVFVADDAFPLRHNMIKPYTETVLDIRKLVANYRISRARRVIENAFGILAARFRVFRRPIHAKVETTESITKACVALHNFLMVGRQYGTEHYCPAGFADYEIDGKKT</sequence>
<dbReference type="PANTHER" id="PTHR22930:SF258">
    <property type="entry name" value="PROTEIN ALP1-LIKE ISOFORM X1"/>
    <property type="match status" value="1"/>
</dbReference>
<comment type="subcellular location">
    <subcellularLocation>
        <location evidence="2">Nucleus</location>
    </subcellularLocation>
</comment>
<evidence type="ECO:0000256" key="3">
    <source>
        <dbReference type="ARBA" id="ARBA00006958"/>
    </source>
</evidence>
<dbReference type="PANTHER" id="PTHR22930">
    <property type="match status" value="1"/>
</dbReference>
<comment type="cofactor">
    <cofactor evidence="1">
        <name>a divalent metal cation</name>
        <dbReference type="ChEBI" id="CHEBI:60240"/>
    </cofactor>
</comment>
<evidence type="ECO:0000256" key="6">
    <source>
        <dbReference type="ARBA" id="ARBA00022801"/>
    </source>
</evidence>
<dbReference type="InterPro" id="IPR045249">
    <property type="entry name" value="HARBI1-like"/>
</dbReference>
<organism evidence="8 9">
    <name type="scientific">Paramuricea clavata</name>
    <name type="common">Red gorgonian</name>
    <name type="synonym">Violescent sea-whip</name>
    <dbReference type="NCBI Taxonomy" id="317549"/>
    <lineage>
        <taxon>Eukaryota</taxon>
        <taxon>Metazoa</taxon>
        <taxon>Cnidaria</taxon>
        <taxon>Anthozoa</taxon>
        <taxon>Octocorallia</taxon>
        <taxon>Malacalcyonacea</taxon>
        <taxon>Plexauridae</taxon>
        <taxon>Paramuricea</taxon>
    </lineage>
</organism>
<evidence type="ECO:0000313" key="9">
    <source>
        <dbReference type="Proteomes" id="UP001152795"/>
    </source>
</evidence>
<comment type="similarity">
    <text evidence="3">Belongs to the HARBI1 family.</text>
</comment>
<evidence type="ECO:0000256" key="1">
    <source>
        <dbReference type="ARBA" id="ARBA00001968"/>
    </source>
</evidence>
<keyword evidence="7" id="KW-0539">Nucleus</keyword>
<accession>A0A6S7K8I8</accession>
<evidence type="ECO:0000256" key="4">
    <source>
        <dbReference type="ARBA" id="ARBA00022722"/>
    </source>
</evidence>
<gene>
    <name evidence="8" type="ORF">PACLA_8A071869</name>
</gene>
<dbReference type="InterPro" id="IPR027806">
    <property type="entry name" value="HARBI1_dom"/>
</dbReference>
<proteinExistence type="inferred from homology"/>
<dbReference type="GO" id="GO:0004518">
    <property type="term" value="F:nuclease activity"/>
    <property type="evidence" value="ECO:0007669"/>
    <property type="project" value="UniProtKB-KW"/>
</dbReference>
<name>A0A6S7K8I8_PARCT</name>
<keyword evidence="9" id="KW-1185">Reference proteome</keyword>
<feature type="non-terminal residue" evidence="8">
    <location>
        <position position="1"/>
    </location>
</feature>
<dbReference type="EMBL" id="CACRXK020027642">
    <property type="protein sequence ID" value="CAB4041017.1"/>
    <property type="molecule type" value="Genomic_DNA"/>
</dbReference>
<evidence type="ECO:0000256" key="7">
    <source>
        <dbReference type="ARBA" id="ARBA00023242"/>
    </source>
</evidence>
<comment type="caution">
    <text evidence="8">The sequence shown here is derived from an EMBL/GenBank/DDBJ whole genome shotgun (WGS) entry which is preliminary data.</text>
</comment>
<keyword evidence="5" id="KW-0479">Metal-binding</keyword>
<dbReference type="OrthoDB" id="5973903at2759"/>
<reference evidence="8" key="1">
    <citation type="submission" date="2020-04" db="EMBL/GenBank/DDBJ databases">
        <authorList>
            <person name="Alioto T."/>
            <person name="Alioto T."/>
            <person name="Gomez Garrido J."/>
        </authorList>
    </citation>
    <scope>NUCLEOTIDE SEQUENCE</scope>
    <source>
        <strain evidence="8">A484AB</strain>
    </source>
</reference>
<evidence type="ECO:0000256" key="2">
    <source>
        <dbReference type="ARBA" id="ARBA00004123"/>
    </source>
</evidence>
<keyword evidence="4" id="KW-0540">Nuclease</keyword>
<dbReference type="Proteomes" id="UP001152795">
    <property type="component" value="Unassembled WGS sequence"/>
</dbReference>
<dbReference type="AlphaFoldDB" id="A0A6S7K8I8"/>
<dbReference type="GO" id="GO:0016787">
    <property type="term" value="F:hydrolase activity"/>
    <property type="evidence" value="ECO:0007669"/>
    <property type="project" value="UniProtKB-KW"/>
</dbReference>
<dbReference type="GO" id="GO:0005634">
    <property type="term" value="C:nucleus"/>
    <property type="evidence" value="ECO:0007669"/>
    <property type="project" value="UniProtKB-SubCell"/>
</dbReference>
<evidence type="ECO:0000313" key="8">
    <source>
        <dbReference type="EMBL" id="CAB4041017.1"/>
    </source>
</evidence>
<protein>
    <submittedName>
        <fullName evidence="8">Uncharacterized protein</fullName>
    </submittedName>
</protein>
<dbReference type="GO" id="GO:0046872">
    <property type="term" value="F:metal ion binding"/>
    <property type="evidence" value="ECO:0007669"/>
    <property type="project" value="UniProtKB-KW"/>
</dbReference>
<dbReference type="Pfam" id="PF13359">
    <property type="entry name" value="DDE_Tnp_4"/>
    <property type="match status" value="1"/>
</dbReference>
<evidence type="ECO:0000256" key="5">
    <source>
        <dbReference type="ARBA" id="ARBA00022723"/>
    </source>
</evidence>
<keyword evidence="6" id="KW-0378">Hydrolase</keyword>